<feature type="compositionally biased region" description="Polar residues" evidence="3">
    <location>
        <begin position="1"/>
        <end position="10"/>
    </location>
</feature>
<dbReference type="Proteomes" id="UP000595703">
    <property type="component" value="Chromosome"/>
</dbReference>
<name>A0A7U3UPB6_9ACTN</name>
<dbReference type="PANTHER" id="PTHR30466:SF11">
    <property type="entry name" value="FLAVIN-DEPENDENT MONOOXYGENASE, REDUCTASE SUBUNIT HSAB"/>
    <property type="match status" value="1"/>
</dbReference>
<evidence type="ECO:0000256" key="2">
    <source>
        <dbReference type="ARBA" id="ARBA00023002"/>
    </source>
</evidence>
<dbReference type="SUPFAM" id="SSF50475">
    <property type="entry name" value="FMN-binding split barrel"/>
    <property type="match status" value="1"/>
</dbReference>
<dbReference type="Gene3D" id="2.30.110.10">
    <property type="entry name" value="Electron Transport, Fmn-binding Protein, Chain A"/>
    <property type="match status" value="1"/>
</dbReference>
<proteinExistence type="inferred from homology"/>
<evidence type="ECO:0000256" key="3">
    <source>
        <dbReference type="SAM" id="MobiDB-lite"/>
    </source>
</evidence>
<protein>
    <submittedName>
        <fullName evidence="5">Putative flavin-dependent reductase</fullName>
    </submittedName>
</protein>
<dbReference type="InterPro" id="IPR002563">
    <property type="entry name" value="Flavin_Rdtase-like_dom"/>
</dbReference>
<reference evidence="5 6" key="1">
    <citation type="journal article" date="2010" name="J. Bacteriol.">
        <title>Biochemical characterization of a novel indole prenyltransferase from Streptomyces sp. SN-593.</title>
        <authorList>
            <person name="Takahashi S."/>
            <person name="Takagi H."/>
            <person name="Toyoda A."/>
            <person name="Uramoto M."/>
            <person name="Nogawa T."/>
            <person name="Ueki M."/>
            <person name="Sakaki Y."/>
            <person name="Osada H."/>
        </authorList>
    </citation>
    <scope>NUCLEOTIDE SEQUENCE [LARGE SCALE GENOMIC DNA]</scope>
    <source>
        <strain evidence="5 6">SN-593</strain>
    </source>
</reference>
<dbReference type="SMART" id="SM00903">
    <property type="entry name" value="Flavin_Reduct"/>
    <property type="match status" value="1"/>
</dbReference>
<evidence type="ECO:0000259" key="4">
    <source>
        <dbReference type="SMART" id="SM00903"/>
    </source>
</evidence>
<dbReference type="AlphaFoldDB" id="A0A7U3UPB6"/>
<evidence type="ECO:0000313" key="6">
    <source>
        <dbReference type="Proteomes" id="UP000595703"/>
    </source>
</evidence>
<evidence type="ECO:0000313" key="5">
    <source>
        <dbReference type="EMBL" id="BBA96220.1"/>
    </source>
</evidence>
<keyword evidence="6" id="KW-1185">Reference proteome</keyword>
<reference evidence="5 6" key="2">
    <citation type="journal article" date="2011" name="J. Antibiot.">
        <title>Furaquinocins I and J: novel polyketide isoprenoid hybrid compounds from Streptomyces reveromyceticus SN-593.</title>
        <authorList>
            <person name="Panthee S."/>
            <person name="Takahashi S."/>
            <person name="Takagi H."/>
            <person name="Nogawa T."/>
            <person name="Oowada E."/>
            <person name="Uramoto M."/>
            <person name="Osada H."/>
        </authorList>
    </citation>
    <scope>NUCLEOTIDE SEQUENCE [LARGE SCALE GENOMIC DNA]</scope>
    <source>
        <strain evidence="5 6">SN-593</strain>
    </source>
</reference>
<feature type="region of interest" description="Disordered" evidence="3">
    <location>
        <begin position="1"/>
        <end position="52"/>
    </location>
</feature>
<dbReference type="GO" id="GO:0010181">
    <property type="term" value="F:FMN binding"/>
    <property type="evidence" value="ECO:0007669"/>
    <property type="project" value="InterPro"/>
</dbReference>
<dbReference type="PANTHER" id="PTHR30466">
    <property type="entry name" value="FLAVIN REDUCTASE"/>
    <property type="match status" value="1"/>
</dbReference>
<evidence type="ECO:0000256" key="1">
    <source>
        <dbReference type="ARBA" id="ARBA00008898"/>
    </source>
</evidence>
<organism evidence="5 6">
    <name type="scientific">Actinacidiphila reveromycinica</name>
    <dbReference type="NCBI Taxonomy" id="659352"/>
    <lineage>
        <taxon>Bacteria</taxon>
        <taxon>Bacillati</taxon>
        <taxon>Actinomycetota</taxon>
        <taxon>Actinomycetes</taxon>
        <taxon>Kitasatosporales</taxon>
        <taxon>Streptomycetaceae</taxon>
        <taxon>Actinacidiphila</taxon>
    </lineage>
</organism>
<reference evidence="5 6" key="3">
    <citation type="journal article" date="2011" name="Nat. Chem. Biol.">
        <title>Reveromycin A biosynthesis uses RevG and RevJ for stereospecific spiroacetal formation.</title>
        <authorList>
            <person name="Takahashi S."/>
            <person name="Toyoda A."/>
            <person name="Sekiyama Y."/>
            <person name="Takagi H."/>
            <person name="Nogawa T."/>
            <person name="Uramoto M."/>
            <person name="Suzuki R."/>
            <person name="Koshino H."/>
            <person name="Kumano T."/>
            <person name="Panthee S."/>
            <person name="Dairi T."/>
            <person name="Ishikawa J."/>
            <person name="Ikeda H."/>
            <person name="Sakaki Y."/>
            <person name="Osada H."/>
        </authorList>
    </citation>
    <scope>NUCLEOTIDE SEQUENCE [LARGE SCALE GENOMIC DNA]</scope>
    <source>
        <strain evidence="5 6">SN-593</strain>
    </source>
</reference>
<dbReference type="EMBL" id="AP018365">
    <property type="protein sequence ID" value="BBA96220.1"/>
    <property type="molecule type" value="Genomic_DNA"/>
</dbReference>
<keyword evidence="2" id="KW-0560">Oxidoreductase</keyword>
<reference evidence="5 6" key="4">
    <citation type="journal article" date="2020" name="Sci. Rep.">
        <title>beta-carboline chemical signals induce reveromycin production through a LuxR family regulator in Streptomyces sp. SN-593.</title>
        <authorList>
            <person name="Panthee S."/>
            <person name="Kito N."/>
            <person name="Hayashi T."/>
            <person name="Shimizu T."/>
            <person name="Ishikawa J."/>
            <person name="Hamamoto H."/>
            <person name="Osada H."/>
            <person name="Takahashi S."/>
        </authorList>
    </citation>
    <scope>NUCLEOTIDE SEQUENCE [LARGE SCALE GENOMIC DNA]</scope>
    <source>
        <strain evidence="5 6">SN-593</strain>
    </source>
</reference>
<dbReference type="InterPro" id="IPR050268">
    <property type="entry name" value="NADH-dep_flavin_reductase"/>
</dbReference>
<dbReference type="Pfam" id="PF01613">
    <property type="entry name" value="Flavin_Reduct"/>
    <property type="match status" value="1"/>
</dbReference>
<dbReference type="InterPro" id="IPR012349">
    <property type="entry name" value="Split_barrel_FMN-bd"/>
</dbReference>
<sequence>MEEAMTTTRTQCRDERRDGHGPRPPARQPAGVHRDDGGGRPPQPPRPQRRLPSEEGAFASAELRRVFGAFPTGVTAIAALVDGEPAGMAANSFTTVSLDPPLLSVCVAHTSTTWPALADRPRLGVTVLGAEQDRDCAQLAARGADRFAGLDWHATPDGAVLLDRGSAWFDCSVEQLVRAGDHDIVLLRVHALDADHAVAPLVFHASRFRRLEEAADHR</sequence>
<dbReference type="GO" id="GO:0042602">
    <property type="term" value="F:riboflavin reductase (NADPH) activity"/>
    <property type="evidence" value="ECO:0007669"/>
    <property type="project" value="TreeGrafter"/>
</dbReference>
<feature type="compositionally biased region" description="Basic and acidic residues" evidence="3">
    <location>
        <begin position="11"/>
        <end position="21"/>
    </location>
</feature>
<gene>
    <name evidence="5" type="ORF">RVR_1419</name>
</gene>
<dbReference type="KEGG" id="arev:RVR_1419"/>
<feature type="domain" description="Flavin reductase like" evidence="4">
    <location>
        <begin position="67"/>
        <end position="210"/>
    </location>
</feature>
<comment type="similarity">
    <text evidence="1">Belongs to the non-flavoprotein flavin reductase family.</text>
</comment>
<accession>A0A7U3UPB6</accession>